<dbReference type="PANTHER" id="PTHR42946:SF1">
    <property type="entry name" value="PHOSPHOGLUCOMUTASE (ALPHA-D-GLUCOSE-1,6-BISPHOSPHATE-DEPENDENT)"/>
    <property type="match status" value="1"/>
</dbReference>
<dbReference type="EC" id="5.4.2.2" evidence="11"/>
<evidence type="ECO:0000259" key="9">
    <source>
        <dbReference type="Pfam" id="PF02879"/>
    </source>
</evidence>
<dbReference type="InterPro" id="IPR005843">
    <property type="entry name" value="A-D-PHexomutase_C"/>
</dbReference>
<dbReference type="GO" id="GO:0005975">
    <property type="term" value="P:carbohydrate metabolic process"/>
    <property type="evidence" value="ECO:0007669"/>
    <property type="project" value="InterPro"/>
</dbReference>
<dbReference type="Pfam" id="PF00408">
    <property type="entry name" value="PGM_PMM_IV"/>
    <property type="match status" value="1"/>
</dbReference>
<evidence type="ECO:0000256" key="1">
    <source>
        <dbReference type="ARBA" id="ARBA00001946"/>
    </source>
</evidence>
<dbReference type="GO" id="GO:0004614">
    <property type="term" value="F:phosphoglucomutase activity"/>
    <property type="evidence" value="ECO:0007669"/>
    <property type="project" value="UniProtKB-EC"/>
</dbReference>
<organism evidence="11">
    <name type="scientific">groundwater metagenome</name>
    <dbReference type="NCBI Taxonomy" id="717931"/>
    <lineage>
        <taxon>unclassified sequences</taxon>
        <taxon>metagenomes</taxon>
        <taxon>ecological metagenomes</taxon>
    </lineage>
</organism>
<name>A0A098E959_9ZZZZ</name>
<feature type="domain" description="Alpha-D-phosphohexomutase alpha/beta/alpha" evidence="9">
    <location>
        <begin position="170"/>
        <end position="257"/>
    </location>
</feature>
<dbReference type="InterPro" id="IPR016055">
    <property type="entry name" value="A-D-PHexomutase_a/b/a-I/II/III"/>
</dbReference>
<evidence type="ECO:0000256" key="5">
    <source>
        <dbReference type="ARBA" id="ARBA00022842"/>
    </source>
</evidence>
<dbReference type="AlphaFoldDB" id="A0A098E959"/>
<feature type="domain" description="Alpha-D-phosphohexomutase C-terminal" evidence="7">
    <location>
        <begin position="394"/>
        <end position="449"/>
    </location>
</feature>
<dbReference type="GO" id="GO:0000287">
    <property type="term" value="F:magnesium ion binding"/>
    <property type="evidence" value="ECO:0007669"/>
    <property type="project" value="InterPro"/>
</dbReference>
<dbReference type="InterPro" id="IPR005844">
    <property type="entry name" value="A-D-PHexomutase_a/b/a-I"/>
</dbReference>
<dbReference type="Gene3D" id="3.30.310.50">
    <property type="entry name" value="Alpha-D-phosphohexomutase, C-terminal domain"/>
    <property type="match status" value="1"/>
</dbReference>
<protein>
    <submittedName>
        <fullName evidence="11">Phosphomannomutase alpha-phosphoglucomutase</fullName>
        <ecNumber evidence="11">5.4.2.10</ecNumber>
        <ecNumber evidence="11">5.4.2.2</ecNumber>
        <ecNumber evidence="11">5.4.2.8</ecNumber>
    </submittedName>
</protein>
<dbReference type="Gene3D" id="3.40.120.10">
    <property type="entry name" value="Alpha-D-Glucose-1,6-Bisphosphate, subunit A, domain 3"/>
    <property type="match status" value="3"/>
</dbReference>
<dbReference type="EC" id="5.4.2.10" evidence="11"/>
<sequence length="465" mass="51530">MVGKLFGTTGIRGTANDFLTPEFCSKIASVFGNYLNEKFNAKNVIVGMDPRTSSDMIRTAVISGLLSAGCDVYDSGITSTPSIQYAVKEKIYKFDAGIMITGSHIPIDRNGLKFFMPDGNEVYGKIEEEIEELYFSGKFKRVLWNEIGKIYNADAGKIYKEMLLKEGVKVGKENCLKIVVDTGHGAQSNIIPFVLRELGHKVITLNAQMDGFFPGRPSEPDKKNLENLMNVVKVLNADLGMAFDGDGDRSIFVDDKGEYVMGDIIGAIIADYLMKEKDVVVTGISTSAIIDYVAEKKKGKVIRTKVGAADVVGAIMKNNAIFGFEENGGSIFPTINLGREGGLTAVKILKILHDKNKKLSEIIAEYPKFYQIKEKIQCRDELKNKLTLAIKEKIKESKDSKYKNGKIDETDGIKILFGDGWILFRPSWTEPIYRIFAEGKSERIAAELIEFGRKISNEALKGLIC</sequence>
<dbReference type="SUPFAM" id="SSF55957">
    <property type="entry name" value="Phosphoglucomutase, C-terminal domain"/>
    <property type="match status" value="1"/>
</dbReference>
<keyword evidence="5" id="KW-0460">Magnesium</keyword>
<keyword evidence="6 11" id="KW-0413">Isomerase</keyword>
<dbReference type="EC" id="5.4.2.8" evidence="11"/>
<reference evidence="11" key="1">
    <citation type="submission" date="2014-09" db="EMBL/GenBank/DDBJ databases">
        <authorList>
            <person name="Probst J Alexander"/>
        </authorList>
    </citation>
    <scope>NUCLEOTIDE SEQUENCE</scope>
</reference>
<evidence type="ECO:0000259" key="7">
    <source>
        <dbReference type="Pfam" id="PF00408"/>
    </source>
</evidence>
<dbReference type="PANTHER" id="PTHR42946">
    <property type="entry name" value="PHOSPHOHEXOSE MUTASE"/>
    <property type="match status" value="1"/>
</dbReference>
<dbReference type="FunFam" id="3.40.120.10:FF:000001">
    <property type="entry name" value="Phosphoglucosamine mutase"/>
    <property type="match status" value="1"/>
</dbReference>
<dbReference type="GO" id="GO:0004615">
    <property type="term" value="F:phosphomannomutase activity"/>
    <property type="evidence" value="ECO:0007669"/>
    <property type="project" value="UniProtKB-EC"/>
</dbReference>
<evidence type="ECO:0000259" key="10">
    <source>
        <dbReference type="Pfam" id="PF02880"/>
    </source>
</evidence>
<dbReference type="EMBL" id="CCXY01000100">
    <property type="protein sequence ID" value="CEG12039.1"/>
    <property type="molecule type" value="Genomic_DNA"/>
</dbReference>
<evidence type="ECO:0000256" key="6">
    <source>
        <dbReference type="ARBA" id="ARBA00023235"/>
    </source>
</evidence>
<dbReference type="SUPFAM" id="SSF53738">
    <property type="entry name" value="Phosphoglucomutase, first 3 domains"/>
    <property type="match status" value="3"/>
</dbReference>
<evidence type="ECO:0000313" key="11">
    <source>
        <dbReference type="EMBL" id="CEG12039.1"/>
    </source>
</evidence>
<keyword evidence="4" id="KW-0479">Metal-binding</keyword>
<gene>
    <name evidence="11" type="ORF">MSIBF_A1890008</name>
</gene>
<dbReference type="PROSITE" id="PS00710">
    <property type="entry name" value="PGM_PMM"/>
    <property type="match status" value="1"/>
</dbReference>
<dbReference type="Pfam" id="PF02878">
    <property type="entry name" value="PGM_PMM_I"/>
    <property type="match status" value="1"/>
</dbReference>
<dbReference type="InterPro" id="IPR016066">
    <property type="entry name" value="A-D-PHexomutase_CS"/>
</dbReference>
<dbReference type="InterPro" id="IPR050060">
    <property type="entry name" value="Phosphoglucosamine_mutase"/>
</dbReference>
<comment type="cofactor">
    <cofactor evidence="1">
        <name>Mg(2+)</name>
        <dbReference type="ChEBI" id="CHEBI:18420"/>
    </cofactor>
</comment>
<comment type="similarity">
    <text evidence="2">Belongs to the phosphohexose mutase family.</text>
</comment>
<evidence type="ECO:0000259" key="8">
    <source>
        <dbReference type="Pfam" id="PF02878"/>
    </source>
</evidence>
<dbReference type="NCBIfam" id="TIGR03990">
    <property type="entry name" value="Arch_GlmM"/>
    <property type="match status" value="1"/>
</dbReference>
<dbReference type="GO" id="GO:0008966">
    <property type="term" value="F:phosphoglucosamine mutase activity"/>
    <property type="evidence" value="ECO:0007669"/>
    <property type="project" value="UniProtKB-EC"/>
</dbReference>
<feature type="domain" description="Alpha-D-phosphohexomutase alpha/beta/alpha" evidence="8">
    <location>
        <begin position="4"/>
        <end position="139"/>
    </location>
</feature>
<feature type="domain" description="Alpha-D-phosphohexomutase alpha/beta/alpha" evidence="10">
    <location>
        <begin position="262"/>
        <end position="368"/>
    </location>
</feature>
<evidence type="ECO:0000256" key="4">
    <source>
        <dbReference type="ARBA" id="ARBA00022723"/>
    </source>
</evidence>
<dbReference type="InterPro" id="IPR024086">
    <property type="entry name" value="GlmM_arc-type"/>
</dbReference>
<keyword evidence="3" id="KW-0597">Phosphoprotein</keyword>
<dbReference type="PRINTS" id="PR00509">
    <property type="entry name" value="PGMPMM"/>
</dbReference>
<evidence type="ECO:0000256" key="2">
    <source>
        <dbReference type="ARBA" id="ARBA00010231"/>
    </source>
</evidence>
<dbReference type="InterPro" id="IPR005845">
    <property type="entry name" value="A-D-PHexomutase_a/b/a-II"/>
</dbReference>
<proteinExistence type="inferred from homology"/>
<dbReference type="InterPro" id="IPR005841">
    <property type="entry name" value="Alpha-D-phosphohexomutase_SF"/>
</dbReference>
<dbReference type="CDD" id="cd03087">
    <property type="entry name" value="PGM_like1"/>
    <property type="match status" value="1"/>
</dbReference>
<accession>A0A098E959</accession>
<dbReference type="Pfam" id="PF02880">
    <property type="entry name" value="PGM_PMM_III"/>
    <property type="match status" value="1"/>
</dbReference>
<dbReference type="InterPro" id="IPR005846">
    <property type="entry name" value="A-D-PHexomutase_a/b/a-III"/>
</dbReference>
<dbReference type="Pfam" id="PF02879">
    <property type="entry name" value="PGM_PMM_II"/>
    <property type="match status" value="1"/>
</dbReference>
<evidence type="ECO:0000256" key="3">
    <source>
        <dbReference type="ARBA" id="ARBA00022553"/>
    </source>
</evidence>
<dbReference type="InterPro" id="IPR036900">
    <property type="entry name" value="A-D-PHexomutase_C_sf"/>
</dbReference>